<dbReference type="PANTHER" id="PTHR10315:SF83">
    <property type="entry name" value="RING-TYPE E3 UBIQUITIN TRANSFERASE"/>
    <property type="match status" value="1"/>
</dbReference>
<dbReference type="Pfam" id="PF21361">
    <property type="entry name" value="Sina_ZnF"/>
    <property type="match status" value="1"/>
</dbReference>
<dbReference type="EC" id="2.3.2.27" evidence="4"/>
<keyword evidence="15" id="KW-1185">Reference proteome</keyword>
<dbReference type="CDD" id="cd16571">
    <property type="entry name" value="RING-HC_SIAHs"/>
    <property type="match status" value="1"/>
</dbReference>
<feature type="domain" description="SIAH-type" evidence="13">
    <location>
        <begin position="98"/>
        <end position="158"/>
    </location>
</feature>
<evidence type="ECO:0000256" key="2">
    <source>
        <dbReference type="ARBA" id="ARBA00004906"/>
    </source>
</evidence>
<evidence type="ECO:0000259" key="13">
    <source>
        <dbReference type="PROSITE" id="PS51081"/>
    </source>
</evidence>
<dbReference type="PROSITE" id="PS00028">
    <property type="entry name" value="ZINC_FINGER_C2H2_1"/>
    <property type="match status" value="1"/>
</dbReference>
<comment type="pathway">
    <text evidence="2">Protein modification; protein ubiquitination.</text>
</comment>
<dbReference type="InterPro" id="IPR013010">
    <property type="entry name" value="Znf_SIAH"/>
</dbReference>
<dbReference type="PANTHER" id="PTHR10315">
    <property type="entry name" value="E3 UBIQUITIN PROTEIN LIGASE SIAH"/>
    <property type="match status" value="1"/>
</dbReference>
<evidence type="ECO:0000256" key="7">
    <source>
        <dbReference type="ARBA" id="ARBA00022771"/>
    </source>
</evidence>
<accession>A0A8T0GY13</accession>
<dbReference type="Pfam" id="PF21362">
    <property type="entry name" value="Sina_RING"/>
    <property type="match status" value="1"/>
</dbReference>
<evidence type="ECO:0000313" key="15">
    <source>
        <dbReference type="Proteomes" id="UP000822688"/>
    </source>
</evidence>
<dbReference type="InterPro" id="IPR001841">
    <property type="entry name" value="Znf_RING"/>
</dbReference>
<dbReference type="GO" id="GO:0008270">
    <property type="term" value="F:zinc ion binding"/>
    <property type="evidence" value="ECO:0007669"/>
    <property type="project" value="UniProtKB-KW"/>
</dbReference>
<keyword evidence="8" id="KW-0833">Ubl conjugation pathway</keyword>
<organism evidence="14 15">
    <name type="scientific">Ceratodon purpureus</name>
    <name type="common">Fire moss</name>
    <name type="synonym">Dicranum purpureum</name>
    <dbReference type="NCBI Taxonomy" id="3225"/>
    <lineage>
        <taxon>Eukaryota</taxon>
        <taxon>Viridiplantae</taxon>
        <taxon>Streptophyta</taxon>
        <taxon>Embryophyta</taxon>
        <taxon>Bryophyta</taxon>
        <taxon>Bryophytina</taxon>
        <taxon>Bryopsida</taxon>
        <taxon>Dicranidae</taxon>
        <taxon>Pseudoditrichales</taxon>
        <taxon>Ditrichaceae</taxon>
        <taxon>Ceratodon</taxon>
    </lineage>
</organism>
<keyword evidence="9" id="KW-0862">Zinc</keyword>
<evidence type="ECO:0000259" key="12">
    <source>
        <dbReference type="PROSITE" id="PS50089"/>
    </source>
</evidence>
<evidence type="ECO:0000313" key="14">
    <source>
        <dbReference type="EMBL" id="KAG0564576.1"/>
    </source>
</evidence>
<dbReference type="PROSITE" id="PS51081">
    <property type="entry name" value="ZF_SIAH"/>
    <property type="match status" value="1"/>
</dbReference>
<evidence type="ECO:0000256" key="1">
    <source>
        <dbReference type="ARBA" id="ARBA00000900"/>
    </source>
</evidence>
<feature type="region of interest" description="Disordered" evidence="11">
    <location>
        <begin position="1"/>
        <end position="25"/>
    </location>
</feature>
<evidence type="ECO:0000256" key="11">
    <source>
        <dbReference type="SAM" id="MobiDB-lite"/>
    </source>
</evidence>
<name>A0A8T0GY13_CERPU</name>
<dbReference type="PROSITE" id="PS50089">
    <property type="entry name" value="ZF_RING_2"/>
    <property type="match status" value="1"/>
</dbReference>
<feature type="compositionally biased region" description="Polar residues" evidence="11">
    <location>
        <begin position="1"/>
        <end position="16"/>
    </location>
</feature>
<feature type="domain" description="RING-type" evidence="12">
    <location>
        <begin position="44"/>
        <end position="81"/>
    </location>
</feature>
<dbReference type="GO" id="GO:0005737">
    <property type="term" value="C:cytoplasm"/>
    <property type="evidence" value="ECO:0007669"/>
    <property type="project" value="TreeGrafter"/>
</dbReference>
<dbReference type="InterPro" id="IPR049548">
    <property type="entry name" value="Sina-like_RING"/>
</dbReference>
<dbReference type="InterPro" id="IPR013083">
    <property type="entry name" value="Znf_RING/FYVE/PHD"/>
</dbReference>
<sequence>MTSSTGAHTGQEAGSSSHKRKRAGSDVEEVVDRKYGLDIDILDCPICLEPFVRPVYQCKNGHTICLSCCKKLAPKRCPTCSAVTGKIRCIAIEKILESLLVSCKNAEHGCKKMLNRTDMIEHENHDCLYEPFPCPVENCVCTFCSDVGFIAHMTEVHQVPTVHGTGYEVIGIRMISWNQFVLVDVKGGGKNEKSHLFFLVHRQVHSDLGDIFFCSSFQGRSNKRNRYKLQAEVSFDRSVYSIDRAVALDLRHRGFTNYRKQHFLLVPFRQPRPTYDNYRLAEVEFSVCQNDEDECLLPDTEDDEVEDNDTQNDDSEDADPEDDNYELAWW</sequence>
<evidence type="ECO:0000256" key="4">
    <source>
        <dbReference type="ARBA" id="ARBA00012483"/>
    </source>
</evidence>
<evidence type="ECO:0000256" key="5">
    <source>
        <dbReference type="ARBA" id="ARBA00022679"/>
    </source>
</evidence>
<dbReference type="Gene3D" id="3.30.40.10">
    <property type="entry name" value="Zinc/RING finger domain, C3HC4 (zinc finger)"/>
    <property type="match status" value="2"/>
</dbReference>
<keyword evidence="5" id="KW-0808">Transferase</keyword>
<dbReference type="InterPro" id="IPR052088">
    <property type="entry name" value="E3_ubiquitin-ligase_SINA"/>
</dbReference>
<keyword evidence="7 10" id="KW-0863">Zinc-finger</keyword>
<comment type="similarity">
    <text evidence="3">Belongs to the SINA (Seven in absentia) family.</text>
</comment>
<comment type="catalytic activity">
    <reaction evidence="1">
        <text>S-ubiquitinyl-[E2 ubiquitin-conjugating enzyme]-L-cysteine + [acceptor protein]-L-lysine = [E2 ubiquitin-conjugating enzyme]-L-cysteine + N(6)-ubiquitinyl-[acceptor protein]-L-lysine.</text>
        <dbReference type="EC" id="2.3.2.27"/>
    </reaction>
</comment>
<evidence type="ECO:0000256" key="3">
    <source>
        <dbReference type="ARBA" id="ARBA00009119"/>
    </source>
</evidence>
<gene>
    <name evidence="14" type="ORF">KC19_8G122200</name>
</gene>
<dbReference type="AlphaFoldDB" id="A0A8T0GY13"/>
<dbReference type="InterPro" id="IPR013087">
    <property type="entry name" value="Znf_C2H2_type"/>
</dbReference>
<dbReference type="SUPFAM" id="SSF49599">
    <property type="entry name" value="TRAF domain-like"/>
    <property type="match status" value="1"/>
</dbReference>
<dbReference type="EMBL" id="CM026429">
    <property type="protein sequence ID" value="KAG0564576.1"/>
    <property type="molecule type" value="Genomic_DNA"/>
</dbReference>
<evidence type="ECO:0000256" key="9">
    <source>
        <dbReference type="ARBA" id="ARBA00022833"/>
    </source>
</evidence>
<feature type="region of interest" description="Disordered" evidence="11">
    <location>
        <begin position="296"/>
        <end position="330"/>
    </location>
</feature>
<dbReference type="Proteomes" id="UP000822688">
    <property type="component" value="Chromosome 8"/>
</dbReference>
<evidence type="ECO:0000256" key="8">
    <source>
        <dbReference type="ARBA" id="ARBA00022786"/>
    </source>
</evidence>
<comment type="caution">
    <text evidence="14">The sequence shown here is derived from an EMBL/GenBank/DDBJ whole genome shotgun (WGS) entry which is preliminary data.</text>
</comment>
<reference evidence="14" key="1">
    <citation type="submission" date="2020-06" db="EMBL/GenBank/DDBJ databases">
        <title>WGS assembly of Ceratodon purpureus strain R40.</title>
        <authorList>
            <person name="Carey S.B."/>
            <person name="Jenkins J."/>
            <person name="Shu S."/>
            <person name="Lovell J.T."/>
            <person name="Sreedasyam A."/>
            <person name="Maumus F."/>
            <person name="Tiley G.P."/>
            <person name="Fernandez-Pozo N."/>
            <person name="Barry K."/>
            <person name="Chen C."/>
            <person name="Wang M."/>
            <person name="Lipzen A."/>
            <person name="Daum C."/>
            <person name="Saski C.A."/>
            <person name="Payton A.C."/>
            <person name="Mcbreen J.C."/>
            <person name="Conrad R.E."/>
            <person name="Kollar L.M."/>
            <person name="Olsson S."/>
            <person name="Huttunen S."/>
            <person name="Landis J.B."/>
            <person name="Wickett N.J."/>
            <person name="Johnson M.G."/>
            <person name="Rensing S.A."/>
            <person name="Grimwood J."/>
            <person name="Schmutz J."/>
            <person name="Mcdaniel S.F."/>
        </authorList>
    </citation>
    <scope>NUCLEOTIDE SEQUENCE</scope>
    <source>
        <strain evidence="14">R40</strain>
    </source>
</reference>
<dbReference type="GO" id="GO:0061630">
    <property type="term" value="F:ubiquitin protein ligase activity"/>
    <property type="evidence" value="ECO:0007669"/>
    <property type="project" value="UniProtKB-EC"/>
</dbReference>
<keyword evidence="6" id="KW-0479">Metal-binding</keyword>
<evidence type="ECO:0000256" key="6">
    <source>
        <dbReference type="ARBA" id="ARBA00022723"/>
    </source>
</evidence>
<dbReference type="SUPFAM" id="SSF57850">
    <property type="entry name" value="RING/U-box"/>
    <property type="match status" value="1"/>
</dbReference>
<protein>
    <recommendedName>
        <fullName evidence="4">RING-type E3 ubiquitin transferase</fullName>
        <ecNumber evidence="4">2.3.2.27</ecNumber>
    </recommendedName>
</protein>
<evidence type="ECO:0000256" key="10">
    <source>
        <dbReference type="PROSITE-ProRule" id="PRU00455"/>
    </source>
</evidence>
<proteinExistence type="inferred from homology"/>